<dbReference type="Pfam" id="PF01546">
    <property type="entry name" value="Peptidase_M20"/>
    <property type="match status" value="1"/>
</dbReference>
<evidence type="ECO:0000313" key="6">
    <source>
        <dbReference type="Proteomes" id="UP000192917"/>
    </source>
</evidence>
<comment type="similarity">
    <text evidence="1">Belongs to the peptidase M20 family.</text>
</comment>
<dbReference type="AlphaFoldDB" id="A0A1Y6B8L7"/>
<keyword evidence="3" id="KW-0862">Zinc</keyword>
<dbReference type="InterPro" id="IPR002933">
    <property type="entry name" value="Peptidase_M20"/>
</dbReference>
<evidence type="ECO:0000259" key="4">
    <source>
        <dbReference type="Pfam" id="PF07687"/>
    </source>
</evidence>
<dbReference type="Proteomes" id="UP000192917">
    <property type="component" value="Unassembled WGS sequence"/>
</dbReference>
<dbReference type="GO" id="GO:0016813">
    <property type="term" value="F:hydrolase activity, acting on carbon-nitrogen (but not peptide) bonds, in linear amidines"/>
    <property type="evidence" value="ECO:0007669"/>
    <property type="project" value="InterPro"/>
</dbReference>
<keyword evidence="6" id="KW-1185">Reference proteome</keyword>
<name>A0A1Y6B8L7_9PROT</name>
<dbReference type="STRING" id="560819.SAMN05428998_101283"/>
<evidence type="ECO:0000256" key="1">
    <source>
        <dbReference type="ARBA" id="ARBA00006153"/>
    </source>
</evidence>
<dbReference type="InterPro" id="IPR011650">
    <property type="entry name" value="Peptidase_M20_dimer"/>
</dbReference>
<feature type="binding site" evidence="3">
    <location>
        <position position="95"/>
    </location>
    <ligand>
        <name>Zn(2+)</name>
        <dbReference type="ChEBI" id="CHEBI:29105"/>
        <label>1</label>
    </ligand>
</feature>
<proteinExistence type="inferred from homology"/>
<dbReference type="Gene3D" id="3.30.70.360">
    <property type="match status" value="1"/>
</dbReference>
<dbReference type="PIRSF" id="PIRSF001235">
    <property type="entry name" value="Amidase_carbamoylase"/>
    <property type="match status" value="1"/>
</dbReference>
<evidence type="ECO:0000256" key="2">
    <source>
        <dbReference type="ARBA" id="ARBA00022801"/>
    </source>
</evidence>
<feature type="binding site" evidence="3">
    <location>
        <position position="106"/>
    </location>
    <ligand>
        <name>Zn(2+)</name>
        <dbReference type="ChEBI" id="CHEBI:29105"/>
        <label>2</label>
    </ligand>
</feature>
<feature type="binding site" evidence="3">
    <location>
        <position position="106"/>
    </location>
    <ligand>
        <name>Zn(2+)</name>
        <dbReference type="ChEBI" id="CHEBI:29105"/>
        <label>1</label>
    </ligand>
</feature>
<dbReference type="Gene3D" id="3.40.630.10">
    <property type="entry name" value="Zn peptidases"/>
    <property type="match status" value="1"/>
</dbReference>
<dbReference type="SUPFAM" id="SSF53187">
    <property type="entry name" value="Zn-dependent exopeptidases"/>
    <property type="match status" value="1"/>
</dbReference>
<dbReference type="Pfam" id="PF07687">
    <property type="entry name" value="M20_dimer"/>
    <property type="match status" value="1"/>
</dbReference>
<dbReference type="NCBIfam" id="TIGR01879">
    <property type="entry name" value="hydantase"/>
    <property type="match status" value="1"/>
</dbReference>
<dbReference type="InterPro" id="IPR010158">
    <property type="entry name" value="Amidase_Cbmase"/>
</dbReference>
<dbReference type="PANTHER" id="PTHR32494:SF5">
    <property type="entry name" value="ALLANTOATE AMIDOHYDROLASE"/>
    <property type="match status" value="1"/>
</dbReference>
<dbReference type="GO" id="GO:0046872">
    <property type="term" value="F:metal ion binding"/>
    <property type="evidence" value="ECO:0007669"/>
    <property type="project" value="UniProtKB-KW"/>
</dbReference>
<reference evidence="5 6" key="1">
    <citation type="submission" date="2017-04" db="EMBL/GenBank/DDBJ databases">
        <authorList>
            <person name="Afonso C.L."/>
            <person name="Miller P.J."/>
            <person name="Scott M.A."/>
            <person name="Spackman E."/>
            <person name="Goraichik I."/>
            <person name="Dimitrov K.M."/>
            <person name="Suarez D.L."/>
            <person name="Swayne D.E."/>
        </authorList>
    </citation>
    <scope>NUCLEOTIDE SEQUENCE [LARGE SCALE GENOMIC DNA]</scope>
    <source>
        <strain evidence="5 6">USBA 355</strain>
    </source>
</reference>
<dbReference type="PANTHER" id="PTHR32494">
    <property type="entry name" value="ALLANTOATE DEIMINASE-RELATED"/>
    <property type="match status" value="1"/>
</dbReference>
<keyword evidence="3" id="KW-0479">Metal-binding</keyword>
<sequence length="431" mass="44679">MTGEGAGSAAGLRAAGAIDGGRLWRRLEALGRFGATATGGVCRLALSEAEIAARRQLVGWARDGGLEASADAAGNLFLELPGEAPELAPVLTGSHIDSQPSGGRFDGAYGVLAGLEALIALKEAGIRPPRPLVVAAWMNEEAARFAPGMMGSKAFCGEWPLEQLRAVADAEGVTVGTALDAVRAAEAGLPERPLGFPLAAFVEAHIEQAPLLDRAGVPIGVVTGIQGTRRYRVTVTGVAGHAGTVPQAERQDAMMAAARMIAALDRLAPEVPGLMLTVGLLRLQPNAPSVIPREAYFSIDIRHLDDAGLATADARIRAIVEAGAAPCSVRLEQIAEAANLTFPEAMQRRIAAAAAALGLPARHLPSAAGHDARHLNGVCPTGMIFIPCRDGISHDEREWCRPEDVAAGARVLAHVLLDLACNPPPPPSRVG</sequence>
<keyword evidence="2 5" id="KW-0378">Hydrolase</keyword>
<dbReference type="EMBL" id="FWZX01000001">
    <property type="protein sequence ID" value="SME90063.1"/>
    <property type="molecule type" value="Genomic_DNA"/>
</dbReference>
<evidence type="ECO:0000313" key="5">
    <source>
        <dbReference type="EMBL" id="SME90063.1"/>
    </source>
</evidence>
<dbReference type="RefSeq" id="WP_085120638.1">
    <property type="nucleotide sequence ID" value="NZ_FWZX01000001.1"/>
</dbReference>
<dbReference type="SUPFAM" id="SSF55031">
    <property type="entry name" value="Bacterial exopeptidase dimerisation domain"/>
    <property type="match status" value="1"/>
</dbReference>
<feature type="binding site" evidence="3">
    <location>
        <position position="141"/>
    </location>
    <ligand>
        <name>Zn(2+)</name>
        <dbReference type="ChEBI" id="CHEBI:29105"/>
        <label>2</label>
    </ligand>
</feature>
<dbReference type="CDD" id="cd03884">
    <property type="entry name" value="M20_bAS"/>
    <property type="match status" value="1"/>
</dbReference>
<accession>A0A1Y6B8L7</accession>
<protein>
    <submittedName>
        <fullName evidence="5">N-carbamoyl-L-amino-acid hydrolase</fullName>
    </submittedName>
</protein>
<evidence type="ECO:0000256" key="3">
    <source>
        <dbReference type="PIRSR" id="PIRSR001235-1"/>
    </source>
</evidence>
<feature type="domain" description="Peptidase M20 dimerisation" evidence="4">
    <location>
        <begin position="224"/>
        <end position="323"/>
    </location>
</feature>
<comment type="cofactor">
    <cofactor evidence="3">
        <name>Zn(2+)</name>
        <dbReference type="ChEBI" id="CHEBI:29105"/>
    </cofactor>
    <text evidence="3">Binds 2 Zn(2+) ions per subunit.</text>
</comment>
<feature type="binding site" evidence="3">
    <location>
        <position position="394"/>
    </location>
    <ligand>
        <name>Zn(2+)</name>
        <dbReference type="ChEBI" id="CHEBI:29105"/>
        <label>2</label>
    </ligand>
</feature>
<dbReference type="InterPro" id="IPR036264">
    <property type="entry name" value="Bact_exopeptidase_dim_dom"/>
</dbReference>
<gene>
    <name evidence="5" type="ORF">SAMN05428998_101283</name>
</gene>
<organism evidence="5 6">
    <name type="scientific">Tistlia consotensis USBA 355</name>
    <dbReference type="NCBI Taxonomy" id="560819"/>
    <lineage>
        <taxon>Bacteria</taxon>
        <taxon>Pseudomonadati</taxon>
        <taxon>Pseudomonadota</taxon>
        <taxon>Alphaproteobacteria</taxon>
        <taxon>Rhodospirillales</taxon>
        <taxon>Rhodovibrionaceae</taxon>
        <taxon>Tistlia</taxon>
    </lineage>
</organism>
<feature type="binding site" evidence="3">
    <location>
        <position position="205"/>
    </location>
    <ligand>
        <name>Zn(2+)</name>
        <dbReference type="ChEBI" id="CHEBI:29105"/>
        <label>1</label>
    </ligand>
</feature>